<gene>
    <name evidence="3" type="ORF">IHE71_09190</name>
</gene>
<feature type="compositionally biased region" description="Basic and acidic residues" evidence="1">
    <location>
        <begin position="812"/>
        <end position="841"/>
    </location>
</feature>
<evidence type="ECO:0000313" key="3">
    <source>
        <dbReference type="EMBL" id="MBE1875885.1"/>
    </source>
</evidence>
<name>A0ABR9MWW7_9MICO</name>
<feature type="compositionally biased region" description="Low complexity" evidence="1">
    <location>
        <begin position="762"/>
        <end position="783"/>
    </location>
</feature>
<keyword evidence="2" id="KW-0472">Membrane</keyword>
<feature type="region of interest" description="Disordered" evidence="1">
    <location>
        <begin position="63"/>
        <end position="82"/>
    </location>
</feature>
<dbReference type="SUPFAM" id="SSF55486">
    <property type="entry name" value="Metalloproteases ('zincins'), catalytic domain"/>
    <property type="match status" value="1"/>
</dbReference>
<feature type="region of interest" description="Disordered" evidence="1">
    <location>
        <begin position="712"/>
        <end position="841"/>
    </location>
</feature>
<dbReference type="RefSeq" id="WP_192862457.1">
    <property type="nucleotide sequence ID" value="NZ_JADAQT010000071.1"/>
</dbReference>
<keyword evidence="2" id="KW-1133">Transmembrane helix</keyword>
<keyword evidence="2" id="KW-0812">Transmembrane</keyword>
<comment type="caution">
    <text evidence="3">The sequence shown here is derived from an EMBL/GenBank/DDBJ whole genome shotgun (WGS) entry which is preliminary data.</text>
</comment>
<sequence>MGQGTRNSASAAAKAVARVVAAVVVCGTAVVVPAAPPATAVGAADATAPLAAPPPSAGVAVRGAVAGPEPAPPAAPRTAAPQTAVAGARMPALIADGLAESSHSRYVYDGGSRTVKATVRTTIRNVKPDQGLMYYFWNSYGIPVPKGARNVRATSAGQSLPVRFEPTEDEFTTWATTSFSNLRYGQSRTIDWSYTIPGDPIRSKGYTRVGKGYATFATQAIGDPGSVSVEVVAPEAMEFTNLAGEFTEERSDGRRTWSTSSVTDEYGIWSPVSLRNPDQADTTRVEVGGEELTLLSFPGDTKWTTFVKKRLTDGLPVVEEIVGQDWPGGLKEIREDVSPEVVGFAWYDDQQEEIVIGEDLDEQLFYHELTHTWVNGETLEGRWLIEGLTEAIARRVVERTGGKVERPDVARDADGALALNTWTNLTRDFRDVDYAVEDYAYAAAPATFEKLVADLDDEEFTELVSALLEGESAYEQPGDKHVWGKPDWRRLLDLLEDRAGVEDAQKTFATWVLTDKEKKQLPKRAKEREQYFALDEADGEWEPPQGVRIRMTSWEFGRAAEARKAIGDTPEAARRIQEAAAAAGFPAPSDAREEYEEASTGLDYADLVETMPRVADVTEQVSDAVQRVRAERDPVTELAESLLFAGDAADGAVRDLDAGRLDEAAAGAEQTVRLVDLARWVGILLVVLVLGAGLLTIWLVIRARRRRARRALAQDTPERSAHPGSGAVGVPAPTGPYAEDPGAGAGSGAGSGTGVGSGGSGPAESGAAGSAAAKPLPSRSGVRLPPPLLPPPTGPWDPDPEPATTEAAETEAAERETAERETAERETAERETAEDGIERSG</sequence>
<organism evidence="3 4">
    <name type="scientific">Myceligenerans pegani</name>
    <dbReference type="NCBI Taxonomy" id="2776917"/>
    <lineage>
        <taxon>Bacteria</taxon>
        <taxon>Bacillati</taxon>
        <taxon>Actinomycetota</taxon>
        <taxon>Actinomycetes</taxon>
        <taxon>Micrococcales</taxon>
        <taxon>Promicromonosporaceae</taxon>
        <taxon>Myceligenerans</taxon>
    </lineage>
</organism>
<evidence type="ECO:0000256" key="2">
    <source>
        <dbReference type="SAM" id="Phobius"/>
    </source>
</evidence>
<keyword evidence="4" id="KW-1185">Reference proteome</keyword>
<evidence type="ECO:0000256" key="1">
    <source>
        <dbReference type="SAM" id="MobiDB-lite"/>
    </source>
</evidence>
<proteinExistence type="predicted"/>
<feature type="compositionally biased region" description="Pro residues" evidence="1">
    <location>
        <begin position="784"/>
        <end position="797"/>
    </location>
</feature>
<protein>
    <recommendedName>
        <fullName evidence="5">Peptidase MA-like domain-containing protein</fullName>
    </recommendedName>
</protein>
<accession>A0ABR9MWW7</accession>
<evidence type="ECO:0008006" key="5">
    <source>
        <dbReference type="Google" id="ProtNLM"/>
    </source>
</evidence>
<dbReference type="EMBL" id="JADAQT010000071">
    <property type="protein sequence ID" value="MBE1875885.1"/>
    <property type="molecule type" value="Genomic_DNA"/>
</dbReference>
<evidence type="ECO:0000313" key="4">
    <source>
        <dbReference type="Proteomes" id="UP000625527"/>
    </source>
</evidence>
<reference evidence="3 4" key="1">
    <citation type="submission" date="2020-10" db="EMBL/GenBank/DDBJ databases">
        <title>Myceligenerans pegani sp. nov., an endophytic actinomycete isolated from Peganum harmala L. in Xinjiang, China.</title>
        <authorList>
            <person name="Xin L."/>
        </authorList>
    </citation>
    <scope>NUCLEOTIDE SEQUENCE [LARGE SCALE GENOMIC DNA]</scope>
    <source>
        <strain evidence="3 4">TRM65318</strain>
    </source>
</reference>
<dbReference type="Proteomes" id="UP000625527">
    <property type="component" value="Unassembled WGS sequence"/>
</dbReference>
<feature type="transmembrane region" description="Helical" evidence="2">
    <location>
        <begin position="680"/>
        <end position="701"/>
    </location>
</feature>
<feature type="compositionally biased region" description="Gly residues" evidence="1">
    <location>
        <begin position="743"/>
        <end position="761"/>
    </location>
</feature>